<sequence>MVGIEAYLSIRRHGSDTGLSFFEDDDDSEKGNSDKDFLEDLWGRIQALSSNGWKVDSVPRTHLSFEAQLVAGKSHEFGPINCPDQPKQPSTVSGISYGKQKHDAELRYPQRIRRLGIFPASKIEDLQPIDRFIVEEYLLDVLFYFNGSRKECASFMVGLPVPFRYEYLMAETIFSQILMLPHPPFKPIYYTLVIIDLCKALPGAFPAVVAGAVRALFEKIVDLDMECRTRLILWFSHHLSNFQFIWPWEEWAYVLDLPRWAPQRVFVQEVLEREVRLSYWDKVKQSIENAPGLEELLPPKGGPNFKFSGEDSSEHALSAEISNLVKGRAAAQNIEQFHMSDRPWEILRNAVSKTFNRLCDLRKEISSLNKSIVLAEEAAAKAKTELDDAESKLTLVDGEPVLGENPVRLKRLKSYAEKAKEEEMSVRESLEAKEALLTRALDENEALFLSLYKNFSTVLMERLPDASRAGAFQELKSIYSADSMAVDVEESTEMEVDNENGRPKKRFCSPFHWKEKVLVLQCHCVPTFSRQYASEIWPHIDKLDAEILTADAHPLFRKAIMGSDGLGARSELSCNVFNHIDIDGEERVERQRLFTGIVKSYDPSSGLFEVVYEDGDSEQLNWAETSLLIEGKVQVVEEEVKPSQLGRKPKKRRRLEKRLEVPGESGNAGEAFLIDGVGREEILRNFCGFVGDLNEKDNSHDGSEVNLEMGNGVGENLRAEVVVNGHLNENVNSGDSGENLRKRDCIDLNLDVNGDFDENLNVDVKANASVVALDTNYAEDCGLVEVQLKDDLSGAVTQMVHGHLGDSGSPCNQRSGRRKRRKLSDSIKSTTATVLRRSTRRGSAQHHVSLPFAVNDTLSSPGVYACLRSFSTLLFLSPFELEDFVAALHFKFPSSLFDNVHVSILQILRKHVEYLSNEGSESAAECLRSLNWDFLDVITWPIFMVEYLLFHSTGLKPGFDLSHLKLFDDDYYQQPTPIKVEILRVLCDDLIEVEAIRSELNRRSLAAAEPDMVFERNINFEVCKKRRTTVDVSSGFCLNDEVVDDSTDWNSDECCLCKMDGSLICCDGCPAAYHSKCVGIVNDLLPEGDWFCPECAIDRRKSWTKPRKSLRGADLLGIDPHGRLYFNSCGYLLVSDSFDAESSFSYYHKDDLNMVLEVLNNNDRLYRSMSLEMHMKERIPVLSNAPVPMASSATCAAKDETDAEEKWKKTLINKRGSGIGYDSNKSVKFLNQSDILGNLLPVGDCSLTSSTFDMRRGTNVESSGPENPLSTLTTKTGYTSQVQCGIEYMNYYSFGKIASSVAEELLDKSSEKKKENSVVSEEEIILQQTKAILKRSSKFCWSSIQNLNIDAEKEKFGVNLSRLALSCEWLKHVDSAVSVGSASHIVTSFARASSKYMLARKGLGVQIMNPTLLQMLPVVWECFGGGWYSSDFQLEGFATLLGFQGCQTRSNSLLVLTGCVKIPGVSYPENSECKEKQICCLESCC</sequence>
<evidence type="ECO:0000259" key="9">
    <source>
        <dbReference type="PROSITE" id="PS50016"/>
    </source>
</evidence>
<dbReference type="InterPro" id="IPR015172">
    <property type="entry name" value="MIF4G-like_typ-1"/>
</dbReference>
<feature type="coiled-coil region" evidence="7">
    <location>
        <begin position="365"/>
        <end position="436"/>
    </location>
</feature>
<gene>
    <name evidence="11" type="ORF">FNV43_RR04450</name>
</gene>
<protein>
    <submittedName>
        <fullName evidence="11">Uncharacterized protein</fullName>
    </submittedName>
</protein>
<organism evidence="11 12">
    <name type="scientific">Rhamnella rubrinervis</name>
    <dbReference type="NCBI Taxonomy" id="2594499"/>
    <lineage>
        <taxon>Eukaryota</taxon>
        <taxon>Viridiplantae</taxon>
        <taxon>Streptophyta</taxon>
        <taxon>Embryophyta</taxon>
        <taxon>Tracheophyta</taxon>
        <taxon>Spermatophyta</taxon>
        <taxon>Magnoliopsida</taxon>
        <taxon>eudicotyledons</taxon>
        <taxon>Gunneridae</taxon>
        <taxon>Pentapetalae</taxon>
        <taxon>rosids</taxon>
        <taxon>fabids</taxon>
        <taxon>Rosales</taxon>
        <taxon>Rhamnaceae</taxon>
        <taxon>rhamnoid group</taxon>
        <taxon>Rhamneae</taxon>
        <taxon>Rhamnella</taxon>
    </lineage>
</organism>
<dbReference type="CDD" id="cd15532">
    <property type="entry name" value="PHD2_CHD_II"/>
    <property type="match status" value="1"/>
</dbReference>
<dbReference type="GO" id="GO:0005634">
    <property type="term" value="C:nucleus"/>
    <property type="evidence" value="ECO:0007669"/>
    <property type="project" value="UniProtKB-SubCell"/>
</dbReference>
<dbReference type="InterPro" id="IPR019786">
    <property type="entry name" value="Zinc_finger_PHD-type_CS"/>
</dbReference>
<dbReference type="Pfam" id="PF00628">
    <property type="entry name" value="PHD"/>
    <property type="match status" value="1"/>
</dbReference>
<evidence type="ECO:0000256" key="3">
    <source>
        <dbReference type="ARBA" id="ARBA00022771"/>
    </source>
</evidence>
<reference evidence="11" key="1">
    <citation type="submission" date="2020-03" db="EMBL/GenBank/DDBJ databases">
        <title>A high-quality chromosome-level genome assembly of a woody plant with both climbing and erect habits, Rhamnella rubrinervis.</title>
        <authorList>
            <person name="Lu Z."/>
            <person name="Yang Y."/>
            <person name="Zhu X."/>
            <person name="Sun Y."/>
        </authorList>
    </citation>
    <scope>NUCLEOTIDE SEQUENCE</scope>
    <source>
        <strain evidence="11">BYM</strain>
        <tissue evidence="11">Leaf</tissue>
    </source>
</reference>
<evidence type="ECO:0000259" key="10">
    <source>
        <dbReference type="PROSITE" id="PS50827"/>
    </source>
</evidence>
<evidence type="ECO:0000256" key="2">
    <source>
        <dbReference type="ARBA" id="ARBA00022723"/>
    </source>
</evidence>
<comment type="caution">
    <text evidence="11">The sequence shown here is derived from an EMBL/GenBank/DDBJ whole genome shotgun (WGS) entry which is preliminary data.</text>
</comment>
<dbReference type="InterPro" id="IPR013083">
    <property type="entry name" value="Znf_RING/FYVE/PHD"/>
</dbReference>
<feature type="domain" description="DDT" evidence="10">
    <location>
        <begin position="854"/>
        <end position="914"/>
    </location>
</feature>
<dbReference type="InterPro" id="IPR018501">
    <property type="entry name" value="DDT_dom"/>
</dbReference>
<dbReference type="SUPFAM" id="SSF48371">
    <property type="entry name" value="ARM repeat"/>
    <property type="match status" value="3"/>
</dbReference>
<evidence type="ECO:0000256" key="5">
    <source>
        <dbReference type="ARBA" id="ARBA00023242"/>
    </source>
</evidence>
<feature type="region of interest" description="Disordered" evidence="8">
    <location>
        <begin position="803"/>
        <end position="823"/>
    </location>
</feature>
<dbReference type="EMBL" id="VOIH02000002">
    <property type="protein sequence ID" value="KAF3454007.1"/>
    <property type="molecule type" value="Genomic_DNA"/>
</dbReference>
<dbReference type="GO" id="GO:0008270">
    <property type="term" value="F:zinc ion binding"/>
    <property type="evidence" value="ECO:0007669"/>
    <property type="project" value="UniProtKB-KW"/>
</dbReference>
<evidence type="ECO:0000256" key="1">
    <source>
        <dbReference type="ARBA" id="ARBA00004123"/>
    </source>
</evidence>
<accession>A0A8K0HJL0</accession>
<keyword evidence="7" id="KW-0175">Coiled coil</keyword>
<dbReference type="Proteomes" id="UP000796880">
    <property type="component" value="Unassembled WGS sequence"/>
</dbReference>
<dbReference type="PROSITE" id="PS50827">
    <property type="entry name" value="DDT"/>
    <property type="match status" value="1"/>
</dbReference>
<dbReference type="PANTHER" id="PTHR46508:SF5">
    <property type="entry name" value="PHD-FINGER AND DNA BINDING DOMAIN-CONTAINING PROTEIN"/>
    <property type="match status" value="1"/>
</dbReference>
<dbReference type="Pfam" id="PF09088">
    <property type="entry name" value="MIF4G_like"/>
    <property type="match status" value="1"/>
</dbReference>
<dbReference type="PANTHER" id="PTHR46508">
    <property type="entry name" value="PHD FINGER FAMILY PROTEIN"/>
    <property type="match status" value="1"/>
</dbReference>
<evidence type="ECO:0000256" key="6">
    <source>
        <dbReference type="PROSITE-ProRule" id="PRU00146"/>
    </source>
</evidence>
<dbReference type="GO" id="GO:0016070">
    <property type="term" value="P:RNA metabolic process"/>
    <property type="evidence" value="ECO:0007669"/>
    <property type="project" value="InterPro"/>
</dbReference>
<dbReference type="InterPro" id="IPR001965">
    <property type="entry name" value="Znf_PHD"/>
</dbReference>
<dbReference type="Gene3D" id="3.30.40.10">
    <property type="entry name" value="Zinc/RING finger domain, C3HC4 (zinc finger)"/>
    <property type="match status" value="1"/>
</dbReference>
<evidence type="ECO:0000256" key="7">
    <source>
        <dbReference type="SAM" id="Coils"/>
    </source>
</evidence>
<proteinExistence type="predicted"/>
<keyword evidence="12" id="KW-1185">Reference proteome</keyword>
<feature type="domain" description="PHD-type" evidence="9">
    <location>
        <begin position="1051"/>
        <end position="1098"/>
    </location>
</feature>
<keyword evidence="3 6" id="KW-0863">Zinc-finger</keyword>
<dbReference type="Pfam" id="PF02791">
    <property type="entry name" value="DDT"/>
    <property type="match status" value="1"/>
</dbReference>
<keyword evidence="4" id="KW-0862">Zinc</keyword>
<keyword evidence="5" id="KW-0539">Nucleus</keyword>
<evidence type="ECO:0000313" key="12">
    <source>
        <dbReference type="Proteomes" id="UP000796880"/>
    </source>
</evidence>
<dbReference type="InterPro" id="IPR016024">
    <property type="entry name" value="ARM-type_fold"/>
</dbReference>
<dbReference type="SMART" id="SM00249">
    <property type="entry name" value="PHD"/>
    <property type="match status" value="1"/>
</dbReference>
<dbReference type="InterPro" id="IPR047365">
    <property type="entry name" value="Tudor_AtPTM-like"/>
</dbReference>
<evidence type="ECO:0000313" key="11">
    <source>
        <dbReference type="EMBL" id="KAF3454007.1"/>
    </source>
</evidence>
<dbReference type="PROSITE" id="PS01359">
    <property type="entry name" value="ZF_PHD_1"/>
    <property type="match status" value="1"/>
</dbReference>
<evidence type="ECO:0000256" key="8">
    <source>
        <dbReference type="SAM" id="MobiDB-lite"/>
    </source>
</evidence>
<dbReference type="Gene3D" id="1.25.40.180">
    <property type="match status" value="2"/>
</dbReference>
<dbReference type="OrthoDB" id="10252707at2759"/>
<dbReference type="SUPFAM" id="SSF57903">
    <property type="entry name" value="FYVE/PHD zinc finger"/>
    <property type="match status" value="1"/>
</dbReference>
<dbReference type="PROSITE" id="PS50016">
    <property type="entry name" value="ZF_PHD_2"/>
    <property type="match status" value="1"/>
</dbReference>
<dbReference type="InterPro" id="IPR011011">
    <property type="entry name" value="Znf_FYVE_PHD"/>
</dbReference>
<dbReference type="FunFam" id="1.25.40.180:FF:000029">
    <property type="entry name" value="Nuclear cap-binding protein"/>
    <property type="match status" value="1"/>
</dbReference>
<dbReference type="Pfam" id="PF21743">
    <property type="entry name" value="PTM_DIR17_Tudor"/>
    <property type="match status" value="1"/>
</dbReference>
<name>A0A8K0HJL0_9ROSA</name>
<dbReference type="InterPro" id="IPR019787">
    <property type="entry name" value="Znf_PHD-finger"/>
</dbReference>
<evidence type="ECO:0000256" key="4">
    <source>
        <dbReference type="ARBA" id="ARBA00022833"/>
    </source>
</evidence>
<comment type="subcellular location">
    <subcellularLocation>
        <location evidence="1">Nucleus</location>
    </subcellularLocation>
</comment>
<dbReference type="SMART" id="SM00571">
    <property type="entry name" value="DDT"/>
    <property type="match status" value="1"/>
</dbReference>
<keyword evidence="2" id="KW-0479">Metal-binding</keyword>